<feature type="compositionally biased region" description="Polar residues" evidence="1">
    <location>
        <begin position="76"/>
        <end position="93"/>
    </location>
</feature>
<reference evidence="3" key="1">
    <citation type="submission" date="2022-11" db="UniProtKB">
        <authorList>
            <consortium name="WormBaseParasite"/>
        </authorList>
    </citation>
    <scope>IDENTIFICATION</scope>
</reference>
<sequence length="1016" mass="113406">MSTSSPNSIDSSDLTADKIHVSRSFVWPIAEMDDELTDYELAQHQHPDSPTRTESGVDMVSNADGTEVGTDQVAATTQHDQLQHQQRPTTNGRPTGKKKCLAVLQVEGEGKPNIRLKYEFFMMTETEQFFASGDEQHSKPTVSHMTQTLLPKHLAMSMEELTEKFDLQLQLLDIEFEPAEFIDIDPREWCAERVQDRGKYKMLLHPKLDNNSASRIVVDAGKNVPENVGGVERRCDDVPMRGGQQNANKETGRRWDDEDVLMGEQQNADNDWEPIDRFLLSGKCNVGNLYNVHSDNFVTSNDFKFMRKMFNMRSPTEQSVPTRGNEIIEIDHLDMLEERTKMLETSQKLSVISRLARLDDVCPLGQFLLAASQKGGQKSNSFGIIQISPKMTISLKLDEPNVRNAVLQQNPPKDATHFVGSTCFGSLVAAIVTVDQQTFGMEKFVKMAKKLAQKRFRGAPMTSLDSDTLNSLNSSVRISVFMHPSIGSGGTDLEFLHGLNVFVESTKKTATGFNHGFGHPISFSLIPLFAIVVEDISLQTFLPAPMIEDYGLVKRIQCCAQSLEHFEFEFQKAGQSLNEHAFSLNCHQWDELGQVFQQCGEHKAAIDDMLKNCVIHLRMGQDADEAERSTQALELAVEQFVVDEGHDLLEQSDRMLEPRMELLRELDSKGVQYIGRGNRRLKDVLLGNGGCSSTNASSSTLHFVFLYSKARTAPPSVAAVGGALSSQHAGGQTFYRQCLGQLYQMAGRAKSCIFVDLDALLSDDAVTACEGLPQGILALDGFPNIGTRLVKMRGHSLLTADCVTEEVQKLQNCIARVENSERTEVGAVPPKNKTKPCSLPCPLCKGYGGKCQNTDFLWCCDDCGQTLAIVKVENVPMTHFYCACGATPVEEFTFRCNDVDAHGNEFRHFATKMQLSNELEKHFETKTQLTIALRRMKSQAMMLTRRAHGYEFSYPYPSVLKSPFPLSVRIRPSSKAHIRYPSVSVTFQNPISGYPSADIRGYPQYLTTKMAPKFEK</sequence>
<keyword evidence="2" id="KW-1185">Reference proteome</keyword>
<organism evidence="2 3">
    <name type="scientific">Globodera rostochiensis</name>
    <name type="common">Golden nematode worm</name>
    <name type="synonym">Heterodera rostochiensis</name>
    <dbReference type="NCBI Taxonomy" id="31243"/>
    <lineage>
        <taxon>Eukaryota</taxon>
        <taxon>Metazoa</taxon>
        <taxon>Ecdysozoa</taxon>
        <taxon>Nematoda</taxon>
        <taxon>Chromadorea</taxon>
        <taxon>Rhabditida</taxon>
        <taxon>Tylenchina</taxon>
        <taxon>Tylenchomorpha</taxon>
        <taxon>Tylenchoidea</taxon>
        <taxon>Heteroderidae</taxon>
        <taxon>Heteroderinae</taxon>
        <taxon>Globodera</taxon>
    </lineage>
</organism>
<evidence type="ECO:0000313" key="3">
    <source>
        <dbReference type="WBParaSite" id="Gr19_v10_g3077.t1"/>
    </source>
</evidence>
<feature type="region of interest" description="Disordered" evidence="1">
    <location>
        <begin position="76"/>
        <end position="97"/>
    </location>
</feature>
<protein>
    <submittedName>
        <fullName evidence="3">Uncharacterized protein</fullName>
    </submittedName>
</protein>
<feature type="region of interest" description="Disordered" evidence="1">
    <location>
        <begin position="235"/>
        <end position="255"/>
    </location>
</feature>
<dbReference type="WBParaSite" id="Gr19_v10_g3077.t1">
    <property type="protein sequence ID" value="Gr19_v10_g3077.t1"/>
    <property type="gene ID" value="Gr19_v10_g3077"/>
</dbReference>
<accession>A0A914HPP2</accession>
<dbReference type="AlphaFoldDB" id="A0A914HPP2"/>
<dbReference type="Proteomes" id="UP000887572">
    <property type="component" value="Unplaced"/>
</dbReference>
<proteinExistence type="predicted"/>
<evidence type="ECO:0000313" key="2">
    <source>
        <dbReference type="Proteomes" id="UP000887572"/>
    </source>
</evidence>
<name>A0A914HPP2_GLORO</name>
<evidence type="ECO:0000256" key="1">
    <source>
        <dbReference type="SAM" id="MobiDB-lite"/>
    </source>
</evidence>